<dbReference type="PRINTS" id="PR01166">
    <property type="entry name" value="CYCOXIDASEII"/>
</dbReference>
<evidence type="ECO:0000256" key="8">
    <source>
        <dbReference type="ARBA" id="ARBA00022982"/>
    </source>
</evidence>
<dbReference type="EC" id="7.1.1.9" evidence="4"/>
<keyword evidence="13" id="KW-1133">Transmembrane helix</keyword>
<evidence type="ECO:0000256" key="1">
    <source>
        <dbReference type="ARBA" id="ARBA00001935"/>
    </source>
</evidence>
<comment type="cofactor">
    <cofactor evidence="1">
        <name>Cu cation</name>
        <dbReference type="ChEBI" id="CHEBI:23378"/>
    </cofactor>
</comment>
<dbReference type="PROSITE" id="PS00078">
    <property type="entry name" value="COX2"/>
    <property type="match status" value="1"/>
</dbReference>
<dbReference type="Pfam" id="PF00116">
    <property type="entry name" value="COX2"/>
    <property type="match status" value="1"/>
</dbReference>
<dbReference type="SUPFAM" id="SSF49503">
    <property type="entry name" value="Cupredoxins"/>
    <property type="match status" value="1"/>
</dbReference>
<evidence type="ECO:0000313" key="16">
    <source>
        <dbReference type="Proteomes" id="UP000282494"/>
    </source>
</evidence>
<sequence length="197" mass="22241">MISSLSWFLLVSSSHLVLYFILFLMLLVITIGVFLCYSCLSFSSLFFPFLDSLVVWPITFLIVSYVIPGFDPFVCFSCYDPSFSVLHVRGQQWFWSYHSSFSWIDSVLCRSLSDGSYLTFSQFPCFLSVCFPVLVVGDSSDVIHSWGVSDLGIKMDVIPGHVTLDFIYPLVSGLFSGFCYEICGSYHSLMTICLVIT</sequence>
<dbReference type="InterPro" id="IPR002429">
    <property type="entry name" value="CcO_II-like_C"/>
</dbReference>
<dbReference type="PANTHER" id="PTHR22888:SF9">
    <property type="entry name" value="CYTOCHROME C OXIDASE SUBUNIT 2"/>
    <property type="match status" value="1"/>
</dbReference>
<organism evidence="15 16">
    <name type="scientific">Kudoa iwatai</name>
    <dbReference type="NCBI Taxonomy" id="269814"/>
    <lineage>
        <taxon>Eukaryota</taxon>
        <taxon>Metazoa</taxon>
        <taxon>Cnidaria</taxon>
        <taxon>Myxozoa</taxon>
        <taxon>Myxosporea</taxon>
        <taxon>Multivalvulida</taxon>
        <taxon>Kudoidae</taxon>
        <taxon>Kudoa</taxon>
    </lineage>
</organism>
<evidence type="ECO:0000256" key="6">
    <source>
        <dbReference type="ARBA" id="ARBA00022723"/>
    </source>
</evidence>
<dbReference type="Gene3D" id="2.60.40.420">
    <property type="entry name" value="Cupredoxins - blue copper proteins"/>
    <property type="match status" value="1"/>
</dbReference>
<feature type="domain" description="Cytochrome oxidase subunit II copper A binding" evidence="14">
    <location>
        <begin position="81"/>
        <end position="197"/>
    </location>
</feature>
<dbReference type="EMBL" id="LT671462">
    <property type="protein sequence ID" value="SHO28754.1"/>
    <property type="molecule type" value="Genomic_DNA"/>
</dbReference>
<dbReference type="AlphaFoldDB" id="A0A1R3UDT5"/>
<comment type="subcellular location">
    <subcellularLocation>
        <location evidence="2">Membrane</location>
    </subcellularLocation>
</comment>
<evidence type="ECO:0000256" key="5">
    <source>
        <dbReference type="ARBA" id="ARBA00022448"/>
    </source>
</evidence>
<comment type="catalytic activity">
    <reaction evidence="12">
        <text>4 Fe(II)-[cytochrome c] + O2 + 8 H(+)(in) = 4 Fe(III)-[cytochrome c] + 2 H2O + 4 H(+)(out)</text>
        <dbReference type="Rhea" id="RHEA:11436"/>
        <dbReference type="Rhea" id="RHEA-COMP:10350"/>
        <dbReference type="Rhea" id="RHEA-COMP:14399"/>
        <dbReference type="ChEBI" id="CHEBI:15377"/>
        <dbReference type="ChEBI" id="CHEBI:15378"/>
        <dbReference type="ChEBI" id="CHEBI:15379"/>
        <dbReference type="ChEBI" id="CHEBI:29033"/>
        <dbReference type="ChEBI" id="CHEBI:29034"/>
        <dbReference type="EC" id="7.1.1.9"/>
    </reaction>
    <physiologicalReaction direction="left-to-right" evidence="12">
        <dbReference type="Rhea" id="RHEA:11437"/>
    </physiologicalReaction>
</comment>
<evidence type="ECO:0000256" key="13">
    <source>
        <dbReference type="SAM" id="Phobius"/>
    </source>
</evidence>
<evidence type="ECO:0000256" key="10">
    <source>
        <dbReference type="ARBA" id="ARBA00023136"/>
    </source>
</evidence>
<dbReference type="GO" id="GO:0016020">
    <property type="term" value="C:membrane"/>
    <property type="evidence" value="ECO:0007669"/>
    <property type="project" value="UniProtKB-SubCell"/>
</dbReference>
<evidence type="ECO:0000256" key="7">
    <source>
        <dbReference type="ARBA" id="ARBA00022842"/>
    </source>
</evidence>
<feature type="transmembrane region" description="Helical" evidence="13">
    <location>
        <begin position="16"/>
        <end position="38"/>
    </location>
</feature>
<keyword evidence="7" id="KW-0460">Magnesium</keyword>
<dbReference type="PROSITE" id="PS50857">
    <property type="entry name" value="COX2_CUA"/>
    <property type="match status" value="1"/>
</dbReference>
<feature type="transmembrane region" description="Helical" evidence="13">
    <location>
        <begin position="45"/>
        <end position="67"/>
    </location>
</feature>
<dbReference type="PANTHER" id="PTHR22888">
    <property type="entry name" value="CYTOCHROME C OXIDASE, SUBUNIT II"/>
    <property type="match status" value="1"/>
</dbReference>
<evidence type="ECO:0000256" key="9">
    <source>
        <dbReference type="ARBA" id="ARBA00023008"/>
    </source>
</evidence>
<keyword evidence="6" id="KW-0479">Metal-binding</keyword>
<keyword evidence="13" id="KW-0812">Transmembrane</keyword>
<name>A0A1R3UDT5_9CNID</name>
<evidence type="ECO:0000256" key="2">
    <source>
        <dbReference type="ARBA" id="ARBA00004370"/>
    </source>
</evidence>
<evidence type="ECO:0000256" key="12">
    <source>
        <dbReference type="ARBA" id="ARBA00049512"/>
    </source>
</evidence>
<keyword evidence="10 13" id="KW-0472">Membrane</keyword>
<accession>A0A1R3UDT5</accession>
<gene>
    <name evidence="15" type="primary">cox2</name>
</gene>
<dbReference type="InterPro" id="IPR008972">
    <property type="entry name" value="Cupredoxin"/>
</dbReference>
<proteinExistence type="inferred from homology"/>
<dbReference type="GO" id="GO:0004129">
    <property type="term" value="F:cytochrome-c oxidase activity"/>
    <property type="evidence" value="ECO:0007669"/>
    <property type="project" value="UniProtKB-EC"/>
</dbReference>
<protein>
    <recommendedName>
        <fullName evidence="4">cytochrome-c oxidase</fullName>
        <ecNumber evidence="4">7.1.1.9</ecNumber>
    </recommendedName>
    <alternativeName>
        <fullName evidence="11">Cytochrome c oxidase polypeptide II</fullName>
    </alternativeName>
</protein>
<dbReference type="GO" id="GO:0005507">
    <property type="term" value="F:copper ion binding"/>
    <property type="evidence" value="ECO:0007669"/>
    <property type="project" value="InterPro"/>
</dbReference>
<keyword evidence="8" id="KW-0249">Electron transport</keyword>
<dbReference type="Proteomes" id="UP000282494">
    <property type="component" value="Mitochondrion 1"/>
</dbReference>
<geneLocation type="mitochondrion" evidence="15"/>
<reference evidence="16" key="1">
    <citation type="journal article" date="2017" name="Mol. Biol. Evol.">
        <title>The Multipartite Mitochondrial Genome of Enteromyxum leei (Myxozoa): Eight Fast-Evolving Megacircles.</title>
        <authorList>
            <person name="Yahalomi D."/>
            <person name="Haddas-Sasson M."/>
            <person name="Rubinstein N.D."/>
            <person name="Feldstein T."/>
            <person name="Diamant A."/>
            <person name="Huchon D."/>
        </authorList>
    </citation>
    <scope>NUCLEOTIDE SEQUENCE [LARGE SCALE GENOMIC DNA]</scope>
</reference>
<comment type="similarity">
    <text evidence="3">Belongs to the cytochrome c oxidase subunit 2 family.</text>
</comment>
<keyword evidence="15" id="KW-0496">Mitochondrion</keyword>
<evidence type="ECO:0000256" key="11">
    <source>
        <dbReference type="ARBA" id="ARBA00031389"/>
    </source>
</evidence>
<evidence type="ECO:0000256" key="3">
    <source>
        <dbReference type="ARBA" id="ARBA00007866"/>
    </source>
</evidence>
<dbReference type="InterPro" id="IPR045187">
    <property type="entry name" value="CcO_II"/>
</dbReference>
<keyword evidence="9" id="KW-0186">Copper</keyword>
<dbReference type="InterPro" id="IPR001505">
    <property type="entry name" value="Copper_CuA"/>
</dbReference>
<keyword evidence="5" id="KW-0813">Transport</keyword>
<dbReference type="GO" id="GO:0042773">
    <property type="term" value="P:ATP synthesis coupled electron transport"/>
    <property type="evidence" value="ECO:0007669"/>
    <property type="project" value="TreeGrafter"/>
</dbReference>
<evidence type="ECO:0000313" key="15">
    <source>
        <dbReference type="EMBL" id="SHO28754.1"/>
    </source>
</evidence>
<evidence type="ECO:0000259" key="14">
    <source>
        <dbReference type="PROSITE" id="PS50857"/>
    </source>
</evidence>
<evidence type="ECO:0000256" key="4">
    <source>
        <dbReference type="ARBA" id="ARBA00012949"/>
    </source>
</evidence>